<evidence type="ECO:0000313" key="2">
    <source>
        <dbReference type="Proteomes" id="UP001418222"/>
    </source>
</evidence>
<sequence>MAGVKGCQPDFLTLKPHGSSFRNGGNPAISRAAPPDPAFPFDADVNPLRISRSGTSLPSFSPPTTLFSSGLSSSFDLCLLVLPQEWDSQRICLFGFVVNPKSKMEELPIVGLDLSIEICSVICCDVDNGFIQNLCLEQIDRQIESSLSNFVSGGMGFAVPSKGSIAVILGDTSSRSFSFPRLLFYTSSPCHFSRGKHHMSLQISSRPIKHRVSACSNDSGLDENYFPSGKSPSSKCMTRTNPSLLVDLDPEIERSFRRQLRFGASTSQTAVEDSYGDCNFNSEMGDPNPGMAQQRTMFDYARPNLEGTEISIVRPAIANKNFELKPSIIQMVQQYVQFDGLQDEDPNLHVASFLEICDTFKINGVSDDAIRLRLFPFLLKHQSQTVVEFSSKRINHYLELSS</sequence>
<proteinExistence type="predicted"/>
<organism evidence="1 2">
    <name type="scientific">Platanthera zijinensis</name>
    <dbReference type="NCBI Taxonomy" id="2320716"/>
    <lineage>
        <taxon>Eukaryota</taxon>
        <taxon>Viridiplantae</taxon>
        <taxon>Streptophyta</taxon>
        <taxon>Embryophyta</taxon>
        <taxon>Tracheophyta</taxon>
        <taxon>Spermatophyta</taxon>
        <taxon>Magnoliopsida</taxon>
        <taxon>Liliopsida</taxon>
        <taxon>Asparagales</taxon>
        <taxon>Orchidaceae</taxon>
        <taxon>Orchidoideae</taxon>
        <taxon>Orchideae</taxon>
        <taxon>Orchidinae</taxon>
        <taxon>Platanthera</taxon>
    </lineage>
</organism>
<reference evidence="1 2" key="1">
    <citation type="journal article" date="2022" name="Nat. Plants">
        <title>Genomes of leafy and leafless Platanthera orchids illuminate the evolution of mycoheterotrophy.</title>
        <authorList>
            <person name="Li M.H."/>
            <person name="Liu K.W."/>
            <person name="Li Z."/>
            <person name="Lu H.C."/>
            <person name="Ye Q.L."/>
            <person name="Zhang D."/>
            <person name="Wang J.Y."/>
            <person name="Li Y.F."/>
            <person name="Zhong Z.M."/>
            <person name="Liu X."/>
            <person name="Yu X."/>
            <person name="Liu D.K."/>
            <person name="Tu X.D."/>
            <person name="Liu B."/>
            <person name="Hao Y."/>
            <person name="Liao X.Y."/>
            <person name="Jiang Y.T."/>
            <person name="Sun W.H."/>
            <person name="Chen J."/>
            <person name="Chen Y.Q."/>
            <person name="Ai Y."/>
            <person name="Zhai J.W."/>
            <person name="Wu S.S."/>
            <person name="Zhou Z."/>
            <person name="Hsiao Y.Y."/>
            <person name="Wu W.L."/>
            <person name="Chen Y.Y."/>
            <person name="Lin Y.F."/>
            <person name="Hsu J.L."/>
            <person name="Li C.Y."/>
            <person name="Wang Z.W."/>
            <person name="Zhao X."/>
            <person name="Zhong W.Y."/>
            <person name="Ma X.K."/>
            <person name="Ma L."/>
            <person name="Huang J."/>
            <person name="Chen G.Z."/>
            <person name="Huang M.Z."/>
            <person name="Huang L."/>
            <person name="Peng D.H."/>
            <person name="Luo Y.B."/>
            <person name="Zou S.Q."/>
            <person name="Chen S.P."/>
            <person name="Lan S."/>
            <person name="Tsai W.C."/>
            <person name="Van de Peer Y."/>
            <person name="Liu Z.J."/>
        </authorList>
    </citation>
    <scope>NUCLEOTIDE SEQUENCE [LARGE SCALE GENOMIC DNA]</scope>
    <source>
        <strain evidence="1">Lor287</strain>
    </source>
</reference>
<evidence type="ECO:0000313" key="1">
    <source>
        <dbReference type="EMBL" id="KAK8913606.1"/>
    </source>
</evidence>
<name>A0AAP0AS67_9ASPA</name>
<protein>
    <submittedName>
        <fullName evidence="1">Uncharacterized protein</fullName>
    </submittedName>
</protein>
<keyword evidence="2" id="KW-1185">Reference proteome</keyword>
<dbReference type="Proteomes" id="UP001418222">
    <property type="component" value="Unassembled WGS sequence"/>
</dbReference>
<comment type="caution">
    <text evidence="1">The sequence shown here is derived from an EMBL/GenBank/DDBJ whole genome shotgun (WGS) entry which is preliminary data.</text>
</comment>
<dbReference type="EMBL" id="JBBWWQ010000021">
    <property type="protein sequence ID" value="KAK8913606.1"/>
    <property type="molecule type" value="Genomic_DNA"/>
</dbReference>
<dbReference type="AlphaFoldDB" id="A0AAP0AS67"/>
<gene>
    <name evidence="1" type="ORF">KSP39_PZI023598</name>
</gene>
<accession>A0AAP0AS67</accession>